<feature type="region of interest" description="Disordered" evidence="6">
    <location>
        <begin position="80"/>
        <end position="102"/>
    </location>
</feature>
<keyword evidence="2" id="KW-0547">Nucleotide-binding</keyword>
<dbReference type="GO" id="GO:0004812">
    <property type="term" value="F:aminoacyl-tRNA ligase activity"/>
    <property type="evidence" value="ECO:0007669"/>
    <property type="project" value="UniProtKB-KW"/>
</dbReference>
<keyword evidence="5" id="KW-0030">Aminoacyl-tRNA synthetase</keyword>
<dbReference type="GeneID" id="54420353"/>
<dbReference type="GO" id="GO:0005524">
    <property type="term" value="F:ATP binding"/>
    <property type="evidence" value="ECO:0007669"/>
    <property type="project" value="UniProtKB-KW"/>
</dbReference>
<evidence type="ECO:0000256" key="3">
    <source>
        <dbReference type="ARBA" id="ARBA00022840"/>
    </source>
</evidence>
<name>A0A6G1FZ33_9PEZI</name>
<evidence type="ECO:0000256" key="1">
    <source>
        <dbReference type="ARBA" id="ARBA00022598"/>
    </source>
</evidence>
<dbReference type="Pfam" id="PF08264">
    <property type="entry name" value="Anticodon_1"/>
    <property type="match status" value="1"/>
</dbReference>
<keyword evidence="4" id="KW-0648">Protein biosynthesis</keyword>
<evidence type="ECO:0000259" key="7">
    <source>
        <dbReference type="Pfam" id="PF08264"/>
    </source>
</evidence>
<evidence type="ECO:0000313" key="10">
    <source>
        <dbReference type="RefSeq" id="XP_033532669.1"/>
    </source>
</evidence>
<evidence type="ECO:0000256" key="4">
    <source>
        <dbReference type="ARBA" id="ARBA00022917"/>
    </source>
</evidence>
<reference evidence="8 10" key="1">
    <citation type="submission" date="2020-01" db="EMBL/GenBank/DDBJ databases">
        <authorList>
            <consortium name="DOE Joint Genome Institute"/>
            <person name="Haridas S."/>
            <person name="Albert R."/>
            <person name="Binder M."/>
            <person name="Bloem J."/>
            <person name="Labutti K."/>
            <person name="Salamov A."/>
            <person name="Andreopoulos B."/>
            <person name="Baker S.E."/>
            <person name="Barry K."/>
            <person name="Bills G."/>
            <person name="Bluhm B.H."/>
            <person name="Cannon C."/>
            <person name="Castanera R."/>
            <person name="Culley D.E."/>
            <person name="Daum C."/>
            <person name="Ezra D."/>
            <person name="Gonzalez J.B."/>
            <person name="Henrissat B."/>
            <person name="Kuo A."/>
            <person name="Liang C."/>
            <person name="Lipzen A."/>
            <person name="Lutzoni F."/>
            <person name="Magnuson J."/>
            <person name="Mondo S."/>
            <person name="Nolan M."/>
            <person name="Ohm R."/>
            <person name="Pangilinan J."/>
            <person name="Park H.-J."/>
            <person name="Ramirez L."/>
            <person name="Alfaro M."/>
            <person name="Sun H."/>
            <person name="Tritt A."/>
            <person name="Yoshinaga Y."/>
            <person name="Zwiers L.-H."/>
            <person name="Turgeon B.G."/>
            <person name="Goodwin S.B."/>
            <person name="Spatafora J.W."/>
            <person name="Crous P.W."/>
            <person name="Grigoriev I.V."/>
        </authorList>
    </citation>
    <scope>NUCLEOTIDE SEQUENCE</scope>
    <source>
        <strain evidence="8 10">CBS 781.70</strain>
    </source>
</reference>
<dbReference type="EMBL" id="ML975163">
    <property type="protein sequence ID" value="KAF1811038.1"/>
    <property type="molecule type" value="Genomic_DNA"/>
</dbReference>
<feature type="domain" description="Methionyl/Valyl/Leucyl/Isoleucyl-tRNA synthetase anticodon-binding" evidence="7">
    <location>
        <begin position="232"/>
        <end position="319"/>
    </location>
</feature>
<dbReference type="RefSeq" id="XP_033532669.1">
    <property type="nucleotide sequence ID" value="XM_033679783.1"/>
</dbReference>
<keyword evidence="1" id="KW-0436">Ligase</keyword>
<evidence type="ECO:0000313" key="9">
    <source>
        <dbReference type="Proteomes" id="UP000504638"/>
    </source>
</evidence>
<evidence type="ECO:0000256" key="5">
    <source>
        <dbReference type="ARBA" id="ARBA00023146"/>
    </source>
</evidence>
<proteinExistence type="predicted"/>
<dbReference type="InterPro" id="IPR009080">
    <property type="entry name" value="tRNAsynth_Ia_anticodon-bd"/>
</dbReference>
<evidence type="ECO:0000313" key="8">
    <source>
        <dbReference type="EMBL" id="KAF1811038.1"/>
    </source>
</evidence>
<keyword evidence="9" id="KW-1185">Reference proteome</keyword>
<reference evidence="10" key="3">
    <citation type="submission" date="2025-04" db="UniProtKB">
        <authorList>
            <consortium name="RefSeq"/>
        </authorList>
    </citation>
    <scope>IDENTIFICATION</scope>
    <source>
        <strain evidence="10">CBS 781.70</strain>
    </source>
</reference>
<sequence length="412" mass="46014">MRNPLPKFLFLKRCYHRSSPLLVSRQRFPQHARRIRPAPNLTSLPWKWTTLEDPYLSPEHRDDVGGVRVADVLQRVQGGLQLHPGSRQGSSSGAPSEGNEQDRDEIQSLALLLEHSGLVDRSRGSSPSEHATQLVHAIWKSTNQAGLIIGSYKTMTSSIPQIPELELLADIDVMLWLKANRAAEGVFYTLGDGHVDLRVLTQSVCDLSRALTIAAPATRTYLPQASPVILPSVYFHSTSILLRLLAPVAPAFAEECWHTMHRLTRLPDPLQSYSDPMTRALGLVRFDKRYGGPPLSIMAHPFPQADEKALEQLAARKMKATKTPDRKDFFEDEVPLPDILLTDKNAENQLKEWLGQELLKKGRATGRASSDLSTVDSRPFVSSAVVQAFRTGFLRIRFEMEPSGDRRGNPKI</sequence>
<keyword evidence="3" id="KW-0067">ATP-binding</keyword>
<gene>
    <name evidence="8 10" type="ORF">P152DRAFT_459910</name>
</gene>
<evidence type="ECO:0000256" key="6">
    <source>
        <dbReference type="SAM" id="MobiDB-lite"/>
    </source>
</evidence>
<protein>
    <recommendedName>
        <fullName evidence="7">Methionyl/Valyl/Leucyl/Isoleucyl-tRNA synthetase anticodon-binding domain-containing protein</fullName>
    </recommendedName>
</protein>
<evidence type="ECO:0000256" key="2">
    <source>
        <dbReference type="ARBA" id="ARBA00022741"/>
    </source>
</evidence>
<dbReference type="Gene3D" id="1.10.730.10">
    <property type="entry name" value="Isoleucyl-tRNA Synthetase, Domain 1"/>
    <property type="match status" value="1"/>
</dbReference>
<dbReference type="AlphaFoldDB" id="A0A6G1FZ33"/>
<reference evidence="10" key="2">
    <citation type="submission" date="2020-04" db="EMBL/GenBank/DDBJ databases">
        <authorList>
            <consortium name="NCBI Genome Project"/>
        </authorList>
    </citation>
    <scope>NUCLEOTIDE SEQUENCE</scope>
    <source>
        <strain evidence="10">CBS 781.70</strain>
    </source>
</reference>
<organism evidence="8">
    <name type="scientific">Eremomyces bilateralis CBS 781.70</name>
    <dbReference type="NCBI Taxonomy" id="1392243"/>
    <lineage>
        <taxon>Eukaryota</taxon>
        <taxon>Fungi</taxon>
        <taxon>Dikarya</taxon>
        <taxon>Ascomycota</taxon>
        <taxon>Pezizomycotina</taxon>
        <taxon>Dothideomycetes</taxon>
        <taxon>Dothideomycetes incertae sedis</taxon>
        <taxon>Eremomycetales</taxon>
        <taxon>Eremomycetaceae</taxon>
        <taxon>Eremomyces</taxon>
    </lineage>
</organism>
<dbReference type="InterPro" id="IPR013155">
    <property type="entry name" value="M/V/L/I-tRNA-synth_anticd-bd"/>
</dbReference>
<dbReference type="GO" id="GO:0006418">
    <property type="term" value="P:tRNA aminoacylation for protein translation"/>
    <property type="evidence" value="ECO:0007669"/>
    <property type="project" value="InterPro"/>
</dbReference>
<dbReference type="SUPFAM" id="SSF47323">
    <property type="entry name" value="Anticodon-binding domain of a subclass of class I aminoacyl-tRNA synthetases"/>
    <property type="match status" value="1"/>
</dbReference>
<accession>A0A6G1FZ33</accession>
<dbReference type="Proteomes" id="UP000504638">
    <property type="component" value="Unplaced"/>
</dbReference>
<dbReference type="OrthoDB" id="15954at2759"/>